<dbReference type="InterPro" id="IPR029058">
    <property type="entry name" value="AB_hydrolase_fold"/>
</dbReference>
<dbReference type="Pfam" id="PF12048">
    <property type="entry name" value="DUF3530"/>
    <property type="match status" value="2"/>
</dbReference>
<sequence length="275" mass="29559">MRAGFPFLLTFQTGLVALLGLTVAGTTAASDIDKEKRWAEQLQDQLVVGEPVRLTAEQQDFFALYTPAVGKLQRGGVILLHGLGAHPDWPDVISPLRKNLPDTGWSTLSIQLPIRPNEADFADYPPLFPEANVRISAAIRYLQKQGLHNIALVGHSLGAAMGAYFLAQKAPDSEAVRAFVGIGMGHAPGTVAHTPDALAKMTLPVLDLYGTQDLRGVLGSSKARAASQVDNTGYRQLAITGADHFFRGLETTLVKRVSSWLNHALSDVKNNADTS</sequence>
<dbReference type="InterPro" id="IPR022529">
    <property type="entry name" value="DUF3530"/>
</dbReference>
<reference evidence="1" key="1">
    <citation type="submission" date="2018-06" db="EMBL/GenBank/DDBJ databases">
        <authorList>
            <person name="Zhirakovskaya E."/>
        </authorList>
    </citation>
    <scope>NUCLEOTIDE SEQUENCE</scope>
</reference>
<name>A0A3B1BD58_9ZZZZ</name>
<dbReference type="SUPFAM" id="SSF53474">
    <property type="entry name" value="alpha/beta-Hydrolases"/>
    <property type="match status" value="1"/>
</dbReference>
<dbReference type="EMBL" id="UOFV01000357">
    <property type="protein sequence ID" value="VAX02937.1"/>
    <property type="molecule type" value="Genomic_DNA"/>
</dbReference>
<feature type="non-terminal residue" evidence="1">
    <location>
        <position position="275"/>
    </location>
</feature>
<organism evidence="1">
    <name type="scientific">hydrothermal vent metagenome</name>
    <dbReference type="NCBI Taxonomy" id="652676"/>
    <lineage>
        <taxon>unclassified sequences</taxon>
        <taxon>metagenomes</taxon>
        <taxon>ecological metagenomes</taxon>
    </lineage>
</organism>
<dbReference type="AlphaFoldDB" id="A0A3B1BD58"/>
<accession>A0A3B1BD58</accession>
<evidence type="ECO:0000313" key="1">
    <source>
        <dbReference type="EMBL" id="VAX02937.1"/>
    </source>
</evidence>
<proteinExistence type="predicted"/>
<protein>
    <recommendedName>
        <fullName evidence="2">AB hydrolase-1 domain-containing protein</fullName>
    </recommendedName>
</protein>
<dbReference type="Gene3D" id="3.40.50.1820">
    <property type="entry name" value="alpha/beta hydrolase"/>
    <property type="match status" value="1"/>
</dbReference>
<evidence type="ECO:0008006" key="2">
    <source>
        <dbReference type="Google" id="ProtNLM"/>
    </source>
</evidence>
<gene>
    <name evidence="1" type="ORF">MNBD_GAMMA19-1640</name>
</gene>